<organism evidence="1">
    <name type="scientific">marine sediment metagenome</name>
    <dbReference type="NCBI Taxonomy" id="412755"/>
    <lineage>
        <taxon>unclassified sequences</taxon>
        <taxon>metagenomes</taxon>
        <taxon>ecological metagenomes</taxon>
    </lineage>
</organism>
<dbReference type="AlphaFoldDB" id="X1B427"/>
<gene>
    <name evidence="1" type="ORF">S01H4_25275</name>
</gene>
<comment type="caution">
    <text evidence="1">The sequence shown here is derived from an EMBL/GenBank/DDBJ whole genome shotgun (WGS) entry which is preliminary data.</text>
</comment>
<accession>X1B427</accession>
<reference evidence="1" key="1">
    <citation type="journal article" date="2014" name="Front. Microbiol.">
        <title>High frequency of phylogenetically diverse reductive dehalogenase-homologous genes in deep subseafloor sedimentary metagenomes.</title>
        <authorList>
            <person name="Kawai M."/>
            <person name="Futagami T."/>
            <person name="Toyoda A."/>
            <person name="Takaki Y."/>
            <person name="Nishi S."/>
            <person name="Hori S."/>
            <person name="Arai W."/>
            <person name="Tsubouchi T."/>
            <person name="Morono Y."/>
            <person name="Uchiyama I."/>
            <person name="Ito T."/>
            <person name="Fujiyama A."/>
            <person name="Inagaki F."/>
            <person name="Takami H."/>
        </authorList>
    </citation>
    <scope>NUCLEOTIDE SEQUENCE</scope>
    <source>
        <strain evidence="1">Expedition CK06-06</strain>
    </source>
</reference>
<name>X1B427_9ZZZZ</name>
<sequence>MSRVSIGKSRRLFDGSTYSFESRSTRKDWAVKEARQLRRKGCLVRIVHRPNIKPDKYDGKKYRWALYVKNCPRR</sequence>
<proteinExistence type="predicted"/>
<dbReference type="EMBL" id="BART01012004">
    <property type="protein sequence ID" value="GAG89825.1"/>
    <property type="molecule type" value="Genomic_DNA"/>
</dbReference>
<evidence type="ECO:0000313" key="1">
    <source>
        <dbReference type="EMBL" id="GAG89825.1"/>
    </source>
</evidence>
<protein>
    <submittedName>
        <fullName evidence="1">Uncharacterized protein</fullName>
    </submittedName>
</protein>